<evidence type="ECO:0000256" key="1">
    <source>
        <dbReference type="SAM" id="MobiDB-lite"/>
    </source>
</evidence>
<proteinExistence type="predicted"/>
<dbReference type="EMBL" id="BQNB010013456">
    <property type="protein sequence ID" value="GJT16203.1"/>
    <property type="molecule type" value="Genomic_DNA"/>
</dbReference>
<reference evidence="2" key="1">
    <citation type="journal article" date="2022" name="Int. J. Mol. Sci.">
        <title>Draft Genome of Tanacetum Coccineum: Genomic Comparison of Closely Related Tanacetum-Family Plants.</title>
        <authorList>
            <person name="Yamashiro T."/>
            <person name="Shiraishi A."/>
            <person name="Nakayama K."/>
            <person name="Satake H."/>
        </authorList>
    </citation>
    <scope>NUCLEOTIDE SEQUENCE</scope>
</reference>
<keyword evidence="3" id="KW-1185">Reference proteome</keyword>
<dbReference type="Proteomes" id="UP001151760">
    <property type="component" value="Unassembled WGS sequence"/>
</dbReference>
<organism evidence="2 3">
    <name type="scientific">Tanacetum coccineum</name>
    <dbReference type="NCBI Taxonomy" id="301880"/>
    <lineage>
        <taxon>Eukaryota</taxon>
        <taxon>Viridiplantae</taxon>
        <taxon>Streptophyta</taxon>
        <taxon>Embryophyta</taxon>
        <taxon>Tracheophyta</taxon>
        <taxon>Spermatophyta</taxon>
        <taxon>Magnoliopsida</taxon>
        <taxon>eudicotyledons</taxon>
        <taxon>Gunneridae</taxon>
        <taxon>Pentapetalae</taxon>
        <taxon>asterids</taxon>
        <taxon>campanulids</taxon>
        <taxon>Asterales</taxon>
        <taxon>Asteraceae</taxon>
        <taxon>Asteroideae</taxon>
        <taxon>Anthemideae</taxon>
        <taxon>Anthemidinae</taxon>
        <taxon>Tanacetum</taxon>
    </lineage>
</organism>
<gene>
    <name evidence="2" type="ORF">Tco_0874909</name>
</gene>
<accession>A0ABQ5BRL9</accession>
<comment type="caution">
    <text evidence="2">The sequence shown here is derived from an EMBL/GenBank/DDBJ whole genome shotgun (WGS) entry which is preliminary data.</text>
</comment>
<evidence type="ECO:0000313" key="2">
    <source>
        <dbReference type="EMBL" id="GJT16203.1"/>
    </source>
</evidence>
<feature type="region of interest" description="Disordered" evidence="1">
    <location>
        <begin position="1"/>
        <end position="66"/>
    </location>
</feature>
<protein>
    <submittedName>
        <fullName evidence="2">Uncharacterized protein</fullName>
    </submittedName>
</protein>
<name>A0ABQ5BRL9_9ASTR</name>
<reference evidence="2" key="2">
    <citation type="submission" date="2022-01" db="EMBL/GenBank/DDBJ databases">
        <authorList>
            <person name="Yamashiro T."/>
            <person name="Shiraishi A."/>
            <person name="Satake H."/>
            <person name="Nakayama K."/>
        </authorList>
    </citation>
    <scope>NUCLEOTIDE SEQUENCE</scope>
</reference>
<evidence type="ECO:0000313" key="3">
    <source>
        <dbReference type="Proteomes" id="UP001151760"/>
    </source>
</evidence>
<sequence length="112" mass="12024">MGTGNPRIMKPGMGRGWDNRNPRAPYPPERQKIPESPWGSPIPIGDGDGDVNRFPDGDGDEAKKRGWGCSSQGAYATFYGGSDASSTMDSSTPSAYQAVVVHLLHHDSVLYS</sequence>
<feature type="compositionally biased region" description="Basic and acidic residues" evidence="1">
    <location>
        <begin position="50"/>
        <end position="64"/>
    </location>
</feature>